<dbReference type="OrthoDB" id="423533at2759"/>
<dbReference type="Proteomes" id="UP000677228">
    <property type="component" value="Unassembled WGS sequence"/>
</dbReference>
<dbReference type="EMBL" id="CAJOBA010048438">
    <property type="protein sequence ID" value="CAF4212514.1"/>
    <property type="molecule type" value="Genomic_DNA"/>
</dbReference>
<evidence type="ECO:0000313" key="5">
    <source>
        <dbReference type="Proteomes" id="UP000663829"/>
    </source>
</evidence>
<dbReference type="Proteomes" id="UP000681722">
    <property type="component" value="Unassembled WGS sequence"/>
</dbReference>
<evidence type="ECO:0000313" key="2">
    <source>
        <dbReference type="EMBL" id="CAF1407379.1"/>
    </source>
</evidence>
<organism evidence="1 5">
    <name type="scientific">Didymodactylos carnosus</name>
    <dbReference type="NCBI Taxonomy" id="1234261"/>
    <lineage>
        <taxon>Eukaryota</taxon>
        <taxon>Metazoa</taxon>
        <taxon>Spiralia</taxon>
        <taxon>Gnathifera</taxon>
        <taxon>Rotifera</taxon>
        <taxon>Eurotatoria</taxon>
        <taxon>Bdelloidea</taxon>
        <taxon>Philodinida</taxon>
        <taxon>Philodinidae</taxon>
        <taxon>Didymodactylos</taxon>
    </lineage>
</organism>
<reference evidence="1" key="1">
    <citation type="submission" date="2021-02" db="EMBL/GenBank/DDBJ databases">
        <authorList>
            <person name="Nowell W R."/>
        </authorList>
    </citation>
    <scope>NUCLEOTIDE SEQUENCE</scope>
</reference>
<comment type="caution">
    <text evidence="1">The sequence shown here is derived from an EMBL/GenBank/DDBJ whole genome shotgun (WGS) entry which is preliminary data.</text>
</comment>
<dbReference type="Gene3D" id="3.90.176.10">
    <property type="entry name" value="Toxin ADP-ribosyltransferase, Chain A, domain 1"/>
    <property type="match status" value="1"/>
</dbReference>
<gene>
    <name evidence="1" type="ORF">GPM918_LOCUS27833</name>
    <name evidence="2" type="ORF">OVA965_LOCUS33248</name>
    <name evidence="3" type="ORF">SRO942_LOCUS28237</name>
    <name evidence="4" type="ORF">TMI583_LOCUS34127</name>
</gene>
<dbReference type="EMBL" id="CAJNOQ010011870">
    <property type="protein sequence ID" value="CAF1286889.1"/>
    <property type="molecule type" value="Genomic_DNA"/>
</dbReference>
<dbReference type="EMBL" id="CAJOBC010030691">
    <property type="protein sequence ID" value="CAF4088721.1"/>
    <property type="molecule type" value="Genomic_DNA"/>
</dbReference>
<dbReference type="Proteomes" id="UP000663829">
    <property type="component" value="Unassembled WGS sequence"/>
</dbReference>
<dbReference type="Proteomes" id="UP000682733">
    <property type="component" value="Unassembled WGS sequence"/>
</dbReference>
<evidence type="ECO:0000313" key="4">
    <source>
        <dbReference type="EMBL" id="CAF4212514.1"/>
    </source>
</evidence>
<protein>
    <submittedName>
        <fullName evidence="1">Uncharacterized protein</fullName>
    </submittedName>
</protein>
<name>A0A815CQJ0_9BILA</name>
<dbReference type="AlphaFoldDB" id="A0A815CQJ0"/>
<dbReference type="EMBL" id="CAJNOK010026703">
    <property type="protein sequence ID" value="CAF1407379.1"/>
    <property type="molecule type" value="Genomic_DNA"/>
</dbReference>
<evidence type="ECO:0000313" key="3">
    <source>
        <dbReference type="EMBL" id="CAF4088721.1"/>
    </source>
</evidence>
<keyword evidence="5" id="KW-1185">Reference proteome</keyword>
<sequence length="138" mass="15597">MRNEERSTVGTLGAYCYLLDQKLPNTHGNKGFIVYRDCILTDEMTDDYRRALDKDISLSAYTSTSKSRQRAELFGNTLFIINIGEGISEFSQNDISKLSLGMHLLLLTETVRNSNSSQQKQAHVITVDTNDACHFNQK</sequence>
<evidence type="ECO:0000313" key="1">
    <source>
        <dbReference type="EMBL" id="CAF1286889.1"/>
    </source>
</evidence>
<accession>A0A815CQJ0</accession>
<proteinExistence type="predicted"/>